<dbReference type="RefSeq" id="WP_043189023.1">
    <property type="nucleotide sequence ID" value="NZ_CP009533.1"/>
</dbReference>
<dbReference type="KEGG" id="prh:LT40_09045"/>
<dbReference type="STRING" id="216142.LT40_09045"/>
<evidence type="ECO:0000313" key="1">
    <source>
        <dbReference type="EMBL" id="AIS17534.1"/>
    </source>
</evidence>
<dbReference type="OrthoDB" id="6000523at2"/>
<proteinExistence type="predicted"/>
<evidence type="ECO:0008006" key="3">
    <source>
        <dbReference type="Google" id="ProtNLM"/>
    </source>
</evidence>
<accession>A0A089YPL6</accession>
<dbReference type="EMBL" id="CP009533">
    <property type="protein sequence ID" value="AIS17534.1"/>
    <property type="molecule type" value="Genomic_DNA"/>
</dbReference>
<name>A0A089YPL6_9PSED</name>
<keyword evidence="2" id="KW-1185">Reference proteome</keyword>
<evidence type="ECO:0000313" key="2">
    <source>
        <dbReference type="Proteomes" id="UP000029499"/>
    </source>
</evidence>
<sequence>MRIIAAALGLCVLTGCTGINMKQARSGAPVQSVTSQKPAQKIAQCVQFSWQDEAMFGVMTDASTEASDGGYTVFTPAATYFADIRPRGAGSVVSFYAREQGEVATRRLASLATCL</sequence>
<reference evidence="1 2" key="1">
    <citation type="journal article" date="2015" name="J. Biotechnol.">
        <title>Complete genome sequence of Pseudomonas rhizosphaerae IH5T (=DSM 16299T), a phosphate-solubilizing rhizobacterium for bacterial biofertilizer.</title>
        <authorList>
            <person name="Kwak Y."/>
            <person name="Jung B.K."/>
            <person name="Shin J.H."/>
        </authorList>
    </citation>
    <scope>NUCLEOTIDE SEQUENCE [LARGE SCALE GENOMIC DNA]</scope>
    <source>
        <strain evidence="1">DSM 16299</strain>
    </source>
</reference>
<dbReference type="Proteomes" id="UP000029499">
    <property type="component" value="Chromosome"/>
</dbReference>
<dbReference type="AlphaFoldDB" id="A0A089YPL6"/>
<dbReference type="PROSITE" id="PS51257">
    <property type="entry name" value="PROKAR_LIPOPROTEIN"/>
    <property type="match status" value="1"/>
</dbReference>
<dbReference type="HOGENOM" id="CLU_142240_0_0_6"/>
<dbReference type="eggNOG" id="ENOG50349JJ">
    <property type="taxonomic scope" value="Bacteria"/>
</dbReference>
<protein>
    <recommendedName>
        <fullName evidence="3">Lipoprotein</fullName>
    </recommendedName>
</protein>
<gene>
    <name evidence="1" type="ORF">LT40_09045</name>
</gene>
<organism evidence="1 2">
    <name type="scientific">Pseudomonas rhizosphaerae</name>
    <dbReference type="NCBI Taxonomy" id="216142"/>
    <lineage>
        <taxon>Bacteria</taxon>
        <taxon>Pseudomonadati</taxon>
        <taxon>Pseudomonadota</taxon>
        <taxon>Gammaproteobacteria</taxon>
        <taxon>Pseudomonadales</taxon>
        <taxon>Pseudomonadaceae</taxon>
        <taxon>Pseudomonas</taxon>
    </lineage>
</organism>